<proteinExistence type="predicted"/>
<keyword evidence="3" id="KW-1185">Reference proteome</keyword>
<dbReference type="SUPFAM" id="SSF53807">
    <property type="entry name" value="Helical backbone' metal receptor"/>
    <property type="match status" value="1"/>
</dbReference>
<dbReference type="InterPro" id="IPR002491">
    <property type="entry name" value="ABC_transptr_periplasmic_BD"/>
</dbReference>
<dbReference type="AlphaFoldDB" id="A0A5C1QN03"/>
<dbReference type="InterPro" id="IPR050902">
    <property type="entry name" value="ABC_Transporter_SBP"/>
</dbReference>
<sequence>MALLPPSLSLAEVVSPFLSDIYKPSLLNYSIPMKTTKFIITLMLMNLSLMWAGGAQDSSIPSKNETIETSITIQDSLGRTVVLPGVPERIVQAGSSAFLVNDALFLFPEARERVVGMADGNQGRGNFLPIVDPSYDEKIIFPRTINIEEILSASPDLVIMKDFLFSKYDKEFQKVGLPVIYMDLESPEAWERDLAILGQIFGNPQRAMDLQNLFSEYTMNVVNPLEGLKSEDRKKSLILYYSEKDGTGAFQVPPLTFIQTKMLEMTGSDPVWTDADMGTRWTTVGFEQIAAWNPDQIFLISYRTPVSEVLNIMKENPYWMELSVNQGGEIHPFPMDFHSWDQPDPRWLLGLQWMAFVSHNEIFPETDMNLKAQQFFADFYDISEEDYSNKIYPIVEGLE</sequence>
<protein>
    <submittedName>
        <fullName evidence="2">ABC transporter substrate-binding protein</fullName>
    </submittedName>
</protein>
<evidence type="ECO:0000313" key="2">
    <source>
        <dbReference type="EMBL" id="QEN09485.1"/>
    </source>
</evidence>
<gene>
    <name evidence="2" type="ORF">EXM22_16405</name>
</gene>
<dbReference type="EMBL" id="CP036150">
    <property type="protein sequence ID" value="QEN09485.1"/>
    <property type="molecule type" value="Genomic_DNA"/>
</dbReference>
<evidence type="ECO:0000313" key="3">
    <source>
        <dbReference type="Proteomes" id="UP000324209"/>
    </source>
</evidence>
<reference evidence="2 3" key="1">
    <citation type="submission" date="2019-02" db="EMBL/GenBank/DDBJ databases">
        <title>Complete Genome Sequence and Methylome Analysis of free living Spirochaetas.</title>
        <authorList>
            <person name="Fomenkov A."/>
            <person name="Dubinina G."/>
            <person name="Leshcheva N."/>
            <person name="Mikheeva N."/>
            <person name="Grabovich M."/>
            <person name="Vincze T."/>
            <person name="Roberts R.J."/>
        </authorList>
    </citation>
    <scope>NUCLEOTIDE SEQUENCE [LARGE SCALE GENOMIC DNA]</scope>
    <source>
        <strain evidence="2 3">K2</strain>
    </source>
</reference>
<organism evidence="2 3">
    <name type="scientific">Oceanispirochaeta crateris</name>
    <dbReference type="NCBI Taxonomy" id="2518645"/>
    <lineage>
        <taxon>Bacteria</taxon>
        <taxon>Pseudomonadati</taxon>
        <taxon>Spirochaetota</taxon>
        <taxon>Spirochaetia</taxon>
        <taxon>Spirochaetales</taxon>
        <taxon>Spirochaetaceae</taxon>
        <taxon>Oceanispirochaeta</taxon>
    </lineage>
</organism>
<dbReference type="KEGG" id="ock:EXM22_16405"/>
<accession>A0A5C1QN03</accession>
<dbReference type="PANTHER" id="PTHR30535">
    <property type="entry name" value="VITAMIN B12-BINDING PROTEIN"/>
    <property type="match status" value="1"/>
</dbReference>
<dbReference type="Pfam" id="PF01497">
    <property type="entry name" value="Peripla_BP_2"/>
    <property type="match status" value="1"/>
</dbReference>
<dbReference type="PANTHER" id="PTHR30535:SF34">
    <property type="entry name" value="MOLYBDATE-BINDING PROTEIN MOLA"/>
    <property type="match status" value="1"/>
</dbReference>
<dbReference type="Proteomes" id="UP000324209">
    <property type="component" value="Chromosome"/>
</dbReference>
<dbReference type="OrthoDB" id="368509at2"/>
<dbReference type="Gene3D" id="3.40.50.1980">
    <property type="entry name" value="Nitrogenase molybdenum iron protein domain"/>
    <property type="match status" value="2"/>
</dbReference>
<dbReference type="PROSITE" id="PS50983">
    <property type="entry name" value="FE_B12_PBP"/>
    <property type="match status" value="1"/>
</dbReference>
<dbReference type="Gene3D" id="1.20.58.2180">
    <property type="match status" value="1"/>
</dbReference>
<feature type="domain" description="Fe/B12 periplasmic-binding" evidence="1">
    <location>
        <begin position="89"/>
        <end position="366"/>
    </location>
</feature>
<name>A0A5C1QN03_9SPIO</name>
<evidence type="ECO:0000259" key="1">
    <source>
        <dbReference type="PROSITE" id="PS50983"/>
    </source>
</evidence>